<evidence type="ECO:0000256" key="11">
    <source>
        <dbReference type="ARBA" id="ARBA00023136"/>
    </source>
</evidence>
<comment type="caution">
    <text evidence="15">The sequence shown here is derived from an EMBL/GenBank/DDBJ whole genome shotgun (WGS) entry which is preliminary data.</text>
</comment>
<feature type="transmembrane region" description="Helical" evidence="13">
    <location>
        <begin position="101"/>
        <end position="121"/>
    </location>
</feature>
<feature type="transmembrane region" description="Helical" evidence="13">
    <location>
        <begin position="133"/>
        <end position="153"/>
    </location>
</feature>
<evidence type="ECO:0000313" key="15">
    <source>
        <dbReference type="EMBL" id="MBA5777874.1"/>
    </source>
</evidence>
<evidence type="ECO:0000256" key="8">
    <source>
        <dbReference type="ARBA" id="ARBA00022982"/>
    </source>
</evidence>
<keyword evidence="16" id="KW-1185">Reference proteome</keyword>
<dbReference type="GO" id="GO:0009055">
    <property type="term" value="F:electron transfer activity"/>
    <property type="evidence" value="ECO:0007669"/>
    <property type="project" value="InterPro"/>
</dbReference>
<dbReference type="InterPro" id="IPR016174">
    <property type="entry name" value="Di-haem_cyt_TM"/>
</dbReference>
<dbReference type="AlphaFoldDB" id="A0A839AG23"/>
<evidence type="ECO:0000256" key="7">
    <source>
        <dbReference type="ARBA" id="ARBA00022723"/>
    </source>
</evidence>
<evidence type="ECO:0000256" key="1">
    <source>
        <dbReference type="ARBA" id="ARBA00001970"/>
    </source>
</evidence>
<keyword evidence="10" id="KW-0408">Iron</keyword>
<dbReference type="EMBL" id="JACFXV010000053">
    <property type="protein sequence ID" value="MBA5777874.1"/>
    <property type="molecule type" value="Genomic_DNA"/>
</dbReference>
<comment type="cofactor">
    <cofactor evidence="1">
        <name>heme b</name>
        <dbReference type="ChEBI" id="CHEBI:60344"/>
    </cofactor>
</comment>
<keyword evidence="6 13" id="KW-0812">Transmembrane</keyword>
<comment type="similarity">
    <text evidence="12">Belongs to the cytochrome b561 family.</text>
</comment>
<dbReference type="GO" id="GO:0022904">
    <property type="term" value="P:respiratory electron transport chain"/>
    <property type="evidence" value="ECO:0007669"/>
    <property type="project" value="InterPro"/>
</dbReference>
<sequence length="166" mass="18293">MPASAPSSYSPMQILLHWLIAALVLFQIVFGEEMEHMARDIRRGLAPDGDDVLLGNAHIWVGFAILALVAWRILLRLKNGAPTFPAGQPALAEKAMKVAHALFYALLVIAPVSGIVAWYVFPEAGEIHEFMKPAFIVLIAIHVAAALWHHFVLKDDVLKRMTRPAA</sequence>
<keyword evidence="5" id="KW-0349">Heme</keyword>
<name>A0A839AG23_9HYPH</name>
<keyword evidence="9 13" id="KW-1133">Transmembrane helix</keyword>
<dbReference type="SUPFAM" id="SSF81342">
    <property type="entry name" value="Transmembrane di-heme cytochromes"/>
    <property type="match status" value="1"/>
</dbReference>
<dbReference type="InterPro" id="IPR052168">
    <property type="entry name" value="Cytochrome_b561_oxidase"/>
</dbReference>
<evidence type="ECO:0000256" key="2">
    <source>
        <dbReference type="ARBA" id="ARBA00004651"/>
    </source>
</evidence>
<keyword evidence="11 13" id="KW-0472">Membrane</keyword>
<dbReference type="GO" id="GO:0020037">
    <property type="term" value="F:heme binding"/>
    <property type="evidence" value="ECO:0007669"/>
    <property type="project" value="TreeGrafter"/>
</dbReference>
<keyword evidence="3" id="KW-0813">Transport</keyword>
<evidence type="ECO:0000313" key="16">
    <source>
        <dbReference type="Proteomes" id="UP000541109"/>
    </source>
</evidence>
<dbReference type="RefSeq" id="WP_182165640.1">
    <property type="nucleotide sequence ID" value="NZ_JACFXV010000053.1"/>
</dbReference>
<evidence type="ECO:0000256" key="3">
    <source>
        <dbReference type="ARBA" id="ARBA00022448"/>
    </source>
</evidence>
<evidence type="ECO:0000256" key="12">
    <source>
        <dbReference type="ARBA" id="ARBA00037975"/>
    </source>
</evidence>
<evidence type="ECO:0000256" key="13">
    <source>
        <dbReference type="SAM" id="Phobius"/>
    </source>
</evidence>
<dbReference type="PANTHER" id="PTHR30529:SF7">
    <property type="entry name" value="CYTOCHROME B561 BACTERIAL_NI-HYDROGENASE DOMAIN-CONTAINING PROTEIN"/>
    <property type="match status" value="1"/>
</dbReference>
<organism evidence="15 16">
    <name type="scientific">Stappia albiluteola</name>
    <dbReference type="NCBI Taxonomy" id="2758565"/>
    <lineage>
        <taxon>Bacteria</taxon>
        <taxon>Pseudomonadati</taxon>
        <taxon>Pseudomonadota</taxon>
        <taxon>Alphaproteobacteria</taxon>
        <taxon>Hyphomicrobiales</taxon>
        <taxon>Stappiaceae</taxon>
        <taxon>Stappia</taxon>
    </lineage>
</organism>
<evidence type="ECO:0000256" key="4">
    <source>
        <dbReference type="ARBA" id="ARBA00022475"/>
    </source>
</evidence>
<comment type="subcellular location">
    <subcellularLocation>
        <location evidence="2">Cell membrane</location>
        <topology evidence="2">Multi-pass membrane protein</topology>
    </subcellularLocation>
</comment>
<feature type="transmembrane region" description="Helical" evidence="13">
    <location>
        <begin position="55"/>
        <end position="75"/>
    </location>
</feature>
<dbReference type="InterPro" id="IPR011577">
    <property type="entry name" value="Cyt_b561_bac/Ni-Hgenase"/>
</dbReference>
<evidence type="ECO:0000259" key="14">
    <source>
        <dbReference type="Pfam" id="PF01292"/>
    </source>
</evidence>
<protein>
    <submittedName>
        <fullName evidence="15">Cytochrome b</fullName>
    </submittedName>
</protein>
<reference evidence="15 16" key="1">
    <citation type="submission" date="2020-07" db="EMBL/GenBank/DDBJ databases">
        <title>Stappia sp., F7233, whole genome shotgun sequencing project.</title>
        <authorList>
            <person name="Jiang S."/>
            <person name="Liu Z.W."/>
            <person name="Du Z.J."/>
        </authorList>
    </citation>
    <scope>NUCLEOTIDE SEQUENCE [LARGE SCALE GENOMIC DNA]</scope>
    <source>
        <strain evidence="15 16">F7233</strain>
    </source>
</reference>
<keyword evidence="4" id="KW-1003">Cell membrane</keyword>
<dbReference type="PANTHER" id="PTHR30529">
    <property type="entry name" value="CYTOCHROME B561"/>
    <property type="match status" value="1"/>
</dbReference>
<accession>A0A839AG23</accession>
<evidence type="ECO:0000256" key="5">
    <source>
        <dbReference type="ARBA" id="ARBA00022617"/>
    </source>
</evidence>
<proteinExistence type="inferred from homology"/>
<evidence type="ECO:0000256" key="9">
    <source>
        <dbReference type="ARBA" id="ARBA00022989"/>
    </source>
</evidence>
<feature type="domain" description="Cytochrome b561 bacterial/Ni-hydrogenase" evidence="14">
    <location>
        <begin position="9"/>
        <end position="163"/>
    </location>
</feature>
<keyword evidence="7" id="KW-0479">Metal-binding</keyword>
<dbReference type="GO" id="GO:0046872">
    <property type="term" value="F:metal ion binding"/>
    <property type="evidence" value="ECO:0007669"/>
    <property type="project" value="UniProtKB-KW"/>
</dbReference>
<evidence type="ECO:0000256" key="6">
    <source>
        <dbReference type="ARBA" id="ARBA00022692"/>
    </source>
</evidence>
<dbReference type="GO" id="GO:0005886">
    <property type="term" value="C:plasma membrane"/>
    <property type="evidence" value="ECO:0007669"/>
    <property type="project" value="UniProtKB-SubCell"/>
</dbReference>
<dbReference type="Gene3D" id="1.20.950.20">
    <property type="entry name" value="Transmembrane di-heme cytochromes, Chain C"/>
    <property type="match status" value="1"/>
</dbReference>
<dbReference type="Proteomes" id="UP000541109">
    <property type="component" value="Unassembled WGS sequence"/>
</dbReference>
<gene>
    <name evidence="15" type="ORF">H2509_12150</name>
</gene>
<keyword evidence="8" id="KW-0249">Electron transport</keyword>
<dbReference type="Pfam" id="PF01292">
    <property type="entry name" value="Ni_hydr_CYTB"/>
    <property type="match status" value="1"/>
</dbReference>
<evidence type="ECO:0000256" key="10">
    <source>
        <dbReference type="ARBA" id="ARBA00023004"/>
    </source>
</evidence>